<feature type="non-terminal residue" evidence="2">
    <location>
        <position position="50"/>
    </location>
</feature>
<dbReference type="AlphaFoldDB" id="A0A9N9KEL1"/>
<accession>A0A9N9KEL1</accession>
<name>A0A9N9KEL1_9GLOM</name>
<dbReference type="Pfam" id="PF17919">
    <property type="entry name" value="RT_RNaseH_2"/>
    <property type="match status" value="1"/>
</dbReference>
<reference evidence="2" key="1">
    <citation type="submission" date="2021-06" db="EMBL/GenBank/DDBJ databases">
        <authorList>
            <person name="Kallberg Y."/>
            <person name="Tangrot J."/>
            <person name="Rosling A."/>
        </authorList>
    </citation>
    <scope>NUCLEOTIDE SEQUENCE</scope>
    <source>
        <strain evidence="2">IN212</strain>
    </source>
</reference>
<evidence type="ECO:0000313" key="3">
    <source>
        <dbReference type="Proteomes" id="UP000789396"/>
    </source>
</evidence>
<organism evidence="2 3">
    <name type="scientific">Racocetra fulgida</name>
    <dbReference type="NCBI Taxonomy" id="60492"/>
    <lineage>
        <taxon>Eukaryota</taxon>
        <taxon>Fungi</taxon>
        <taxon>Fungi incertae sedis</taxon>
        <taxon>Mucoromycota</taxon>
        <taxon>Glomeromycotina</taxon>
        <taxon>Glomeromycetes</taxon>
        <taxon>Diversisporales</taxon>
        <taxon>Gigasporaceae</taxon>
        <taxon>Racocetra</taxon>
    </lineage>
</organism>
<feature type="domain" description="Reverse transcriptase/retrotransposon-derived protein RNase H-like" evidence="1">
    <location>
        <begin position="3"/>
        <end position="50"/>
    </location>
</feature>
<dbReference type="PANTHER" id="PTHR34072:SF52">
    <property type="entry name" value="RIBONUCLEASE H"/>
    <property type="match status" value="1"/>
</dbReference>
<evidence type="ECO:0000313" key="2">
    <source>
        <dbReference type="EMBL" id="CAG8821922.1"/>
    </source>
</evidence>
<dbReference type="PANTHER" id="PTHR34072">
    <property type="entry name" value="ENZYMATIC POLYPROTEIN-RELATED"/>
    <property type="match status" value="1"/>
</dbReference>
<dbReference type="Gene3D" id="3.30.70.270">
    <property type="match status" value="1"/>
</dbReference>
<feature type="non-terminal residue" evidence="2">
    <location>
        <position position="1"/>
    </location>
</feature>
<dbReference type="EMBL" id="CAJVPZ010101327">
    <property type="protein sequence ID" value="CAG8821922.1"/>
    <property type="molecule type" value="Genomic_DNA"/>
</dbReference>
<comment type="caution">
    <text evidence="2">The sequence shown here is derived from an EMBL/GenBank/DDBJ whole genome shotgun (WGS) entry which is preliminary data.</text>
</comment>
<dbReference type="SUPFAM" id="SSF56672">
    <property type="entry name" value="DNA/RNA polymerases"/>
    <property type="match status" value="1"/>
</dbReference>
<gene>
    <name evidence="2" type="ORF">RFULGI_LOCUS19725</name>
</gene>
<evidence type="ECO:0000259" key="1">
    <source>
        <dbReference type="Pfam" id="PF17919"/>
    </source>
</evidence>
<proteinExistence type="predicted"/>
<dbReference type="OrthoDB" id="5593162at2759"/>
<dbReference type="InterPro" id="IPR043502">
    <property type="entry name" value="DNA/RNA_pol_sf"/>
</dbReference>
<dbReference type="InterPro" id="IPR043128">
    <property type="entry name" value="Rev_trsase/Diguanyl_cyclase"/>
</dbReference>
<dbReference type="Proteomes" id="UP000789396">
    <property type="component" value="Unassembled WGS sequence"/>
</dbReference>
<keyword evidence="3" id="KW-1185">Reference proteome</keyword>
<dbReference type="InterPro" id="IPR041577">
    <property type="entry name" value="RT_RNaseH_2"/>
</dbReference>
<sequence length="50" mass="5913">FTWTDKHQQVFDWLKYRLTSAPILQYPDYDQPFLLFTDATYLGLGAVLSQ</sequence>
<protein>
    <submittedName>
        <fullName evidence="2">6784_t:CDS:1</fullName>
    </submittedName>
</protein>